<feature type="chain" id="PRO_5021341372" evidence="2">
    <location>
        <begin position="28"/>
        <end position="236"/>
    </location>
</feature>
<feature type="signal peptide" evidence="2">
    <location>
        <begin position="1"/>
        <end position="27"/>
    </location>
</feature>
<organism evidence="4 5">
    <name type="scientific">Neokomagataea tanensis</name>
    <dbReference type="NCBI Taxonomy" id="661191"/>
    <lineage>
        <taxon>Bacteria</taxon>
        <taxon>Pseudomonadati</taxon>
        <taxon>Pseudomonadota</taxon>
        <taxon>Alphaproteobacteria</taxon>
        <taxon>Acetobacterales</taxon>
        <taxon>Acetobacteraceae</taxon>
        <taxon>Neokomagataea</taxon>
    </lineage>
</organism>
<evidence type="ECO:0000313" key="5">
    <source>
        <dbReference type="Proteomes" id="UP000317214"/>
    </source>
</evidence>
<dbReference type="AlphaFoldDB" id="A0A4Y6V4G8"/>
<proteinExistence type="predicted"/>
<evidence type="ECO:0000256" key="2">
    <source>
        <dbReference type="SAM" id="SignalP"/>
    </source>
</evidence>
<keyword evidence="1" id="KW-0560">Oxidoreductase</keyword>
<keyword evidence="2" id="KW-0732">Signal</keyword>
<dbReference type="PANTHER" id="PTHR14239">
    <property type="entry name" value="DUDULIN-RELATED"/>
    <property type="match status" value="1"/>
</dbReference>
<sequence length="236" mass="24412">MMMNRRAVLQKITALALISSVTTRALAATPSKIGIIGAGTVAQTLGSLLVKAGHPVMFSARHIEEAQSAASALGSLASAGTPQNAATFGDIVLLAVPYKALPSVGQELAPLLRGKTLIDPTNAYWFRDGSLAAKADAQGIGRLSQSFFPGAYLVRAFNSIDMSVLGAEAARPAPLLAIPIAGDQPEAVHTVQSLAQEMGFDPVLTGNLATATLFQSGHPGFEVKEDRAGLKRALGL</sequence>
<dbReference type="EMBL" id="CP032485">
    <property type="protein sequence ID" value="QDH24959.1"/>
    <property type="molecule type" value="Genomic_DNA"/>
</dbReference>
<accession>A0A4Y6V4G8</accession>
<dbReference type="InterPro" id="IPR051267">
    <property type="entry name" value="STEAP_metalloreductase"/>
</dbReference>
<dbReference type="SUPFAM" id="SSF51735">
    <property type="entry name" value="NAD(P)-binding Rossmann-fold domains"/>
    <property type="match status" value="1"/>
</dbReference>
<evidence type="ECO:0000259" key="3">
    <source>
        <dbReference type="Pfam" id="PF03807"/>
    </source>
</evidence>
<dbReference type="GO" id="GO:0016491">
    <property type="term" value="F:oxidoreductase activity"/>
    <property type="evidence" value="ECO:0007669"/>
    <property type="project" value="UniProtKB-KW"/>
</dbReference>
<dbReference type="Proteomes" id="UP000317214">
    <property type="component" value="Chromosome"/>
</dbReference>
<keyword evidence="5" id="KW-1185">Reference proteome</keyword>
<dbReference type="Gene3D" id="3.40.50.720">
    <property type="entry name" value="NAD(P)-binding Rossmann-like Domain"/>
    <property type="match status" value="1"/>
</dbReference>
<protein>
    <submittedName>
        <fullName evidence="4">Oxidoreductase</fullName>
    </submittedName>
</protein>
<feature type="domain" description="Pyrroline-5-carboxylate reductase catalytic N-terminal" evidence="3">
    <location>
        <begin position="32"/>
        <end position="122"/>
    </location>
</feature>
<dbReference type="RefSeq" id="WP_141492808.1">
    <property type="nucleotide sequence ID" value="NZ_CP032485.1"/>
</dbReference>
<dbReference type="KEGG" id="ntn:D5366_06770"/>
<dbReference type="Pfam" id="PF03807">
    <property type="entry name" value="F420_oxidored"/>
    <property type="match status" value="1"/>
</dbReference>
<evidence type="ECO:0000313" key="4">
    <source>
        <dbReference type="EMBL" id="QDH24959.1"/>
    </source>
</evidence>
<name>A0A4Y6V4G8_9PROT</name>
<dbReference type="OrthoDB" id="7557417at2"/>
<evidence type="ECO:0000256" key="1">
    <source>
        <dbReference type="ARBA" id="ARBA00023002"/>
    </source>
</evidence>
<gene>
    <name evidence="4" type="ORF">D5366_06770</name>
</gene>
<dbReference type="PANTHER" id="PTHR14239:SF10">
    <property type="entry name" value="REDUCTASE"/>
    <property type="match status" value="1"/>
</dbReference>
<reference evidence="4 5" key="1">
    <citation type="submission" date="2018-09" db="EMBL/GenBank/DDBJ databases">
        <title>The complete genome sequence of Neokomagataea tanensis NBRC 106556(T).</title>
        <authorList>
            <person name="Chua K.-O."/>
            <person name="See-Too W.-S."/>
            <person name="Hong K.-W."/>
            <person name="Yin W.-F."/>
            <person name="Chan K.-G."/>
        </authorList>
    </citation>
    <scope>NUCLEOTIDE SEQUENCE [LARGE SCALE GENOMIC DNA]</scope>
    <source>
        <strain evidence="5">AH13 \ NBRC 106556</strain>
    </source>
</reference>
<dbReference type="InterPro" id="IPR036291">
    <property type="entry name" value="NAD(P)-bd_dom_sf"/>
</dbReference>
<dbReference type="InterPro" id="IPR028939">
    <property type="entry name" value="P5C_Rdtase_cat_N"/>
</dbReference>